<feature type="transmembrane region" description="Helical" evidence="1">
    <location>
        <begin position="26"/>
        <end position="46"/>
    </location>
</feature>
<evidence type="ECO:0000313" key="2">
    <source>
        <dbReference type="EMBL" id="EPE05253.1"/>
    </source>
</evidence>
<dbReference type="PANTHER" id="PTHR38488">
    <property type="entry name" value="OXIDOREDUCTASE 9.5 KDA SUBUNIT, PUTATIVE (AFU_ORTHOLOGUE AFUA_5G08980)-RELATED"/>
    <property type="match status" value="1"/>
</dbReference>
<dbReference type="eggNOG" id="ENOG502S74C">
    <property type="taxonomic scope" value="Eukaryota"/>
</dbReference>
<dbReference type="Proteomes" id="UP000016923">
    <property type="component" value="Unassembled WGS sequence"/>
</dbReference>
<sequence length="99" mass="11268">MVTINPRFWATPLRYCRWAARERPNYFWPVVIGACAPLTFVVGPPIRKLLGDENPPAIPMTYPGAYHPRSLWPWIMTNNAVPVGPRKQLTGYDDDASDQ</sequence>
<dbReference type="OrthoDB" id="2093409at2759"/>
<reference evidence="2 3" key="1">
    <citation type="journal article" date="2013" name="BMC Genomics">
        <title>The genome and transcriptome of the pine saprophyte Ophiostoma piceae, and a comparison with the bark beetle-associated pine pathogen Grosmannia clavigera.</title>
        <authorList>
            <person name="Haridas S."/>
            <person name="Wang Y."/>
            <person name="Lim L."/>
            <person name="Massoumi Alamouti S."/>
            <person name="Jackman S."/>
            <person name="Docking R."/>
            <person name="Robertson G."/>
            <person name="Birol I."/>
            <person name="Bohlmann J."/>
            <person name="Breuil C."/>
        </authorList>
    </citation>
    <scope>NUCLEOTIDE SEQUENCE [LARGE SCALE GENOMIC DNA]</scope>
    <source>
        <strain evidence="2 3">UAMH 11346</strain>
    </source>
</reference>
<protein>
    <submittedName>
        <fullName evidence="2">Nadh-ubiquinone oxidoreductase kDa subunit</fullName>
    </submittedName>
</protein>
<dbReference type="PANTHER" id="PTHR38488:SF1">
    <property type="entry name" value="OXIDOREDUCTASE 9.5 KDA SUBUNIT, PUTATIVE (AFU_ORTHOLOGUE AFUA_5G08980)-RELATED"/>
    <property type="match status" value="1"/>
</dbReference>
<keyword evidence="1" id="KW-1133">Transmembrane helix</keyword>
<accession>S3CG59</accession>
<dbReference type="InterPro" id="IPR039961">
    <property type="entry name" value="Nuo9.5"/>
</dbReference>
<keyword evidence="1" id="KW-0812">Transmembrane</keyword>
<dbReference type="PROSITE" id="PS51257">
    <property type="entry name" value="PROKAR_LIPOPROTEIN"/>
    <property type="match status" value="1"/>
</dbReference>
<name>S3CG59_OPHP1</name>
<dbReference type="STRING" id="1262450.S3CG59"/>
<dbReference type="HOGENOM" id="CLU_166990_0_0_1"/>
<keyword evidence="3" id="KW-1185">Reference proteome</keyword>
<dbReference type="OMA" id="EKPAIFW"/>
<gene>
    <name evidence="2" type="ORF">F503_03858</name>
</gene>
<dbReference type="VEuPathDB" id="FungiDB:F503_03858"/>
<dbReference type="EMBL" id="KE148157">
    <property type="protein sequence ID" value="EPE05253.1"/>
    <property type="molecule type" value="Genomic_DNA"/>
</dbReference>
<keyword evidence="1" id="KW-0472">Membrane</keyword>
<organism evidence="2 3">
    <name type="scientific">Ophiostoma piceae (strain UAMH 11346)</name>
    <name type="common">Sap stain fungus</name>
    <dbReference type="NCBI Taxonomy" id="1262450"/>
    <lineage>
        <taxon>Eukaryota</taxon>
        <taxon>Fungi</taxon>
        <taxon>Dikarya</taxon>
        <taxon>Ascomycota</taxon>
        <taxon>Pezizomycotina</taxon>
        <taxon>Sordariomycetes</taxon>
        <taxon>Sordariomycetidae</taxon>
        <taxon>Ophiostomatales</taxon>
        <taxon>Ophiostomataceae</taxon>
        <taxon>Ophiostoma</taxon>
    </lineage>
</organism>
<evidence type="ECO:0000256" key="1">
    <source>
        <dbReference type="SAM" id="Phobius"/>
    </source>
</evidence>
<evidence type="ECO:0000313" key="3">
    <source>
        <dbReference type="Proteomes" id="UP000016923"/>
    </source>
</evidence>
<proteinExistence type="predicted"/>
<dbReference type="CDD" id="cd22903">
    <property type="entry name" value="NI9M"/>
    <property type="match status" value="1"/>
</dbReference>
<dbReference type="AlphaFoldDB" id="S3CG59"/>
<keyword evidence="2" id="KW-0830">Ubiquinone</keyword>